<organism evidence="1 2">
    <name type="scientific">Colocasia esculenta</name>
    <name type="common">Wild taro</name>
    <name type="synonym">Arum esculentum</name>
    <dbReference type="NCBI Taxonomy" id="4460"/>
    <lineage>
        <taxon>Eukaryota</taxon>
        <taxon>Viridiplantae</taxon>
        <taxon>Streptophyta</taxon>
        <taxon>Embryophyta</taxon>
        <taxon>Tracheophyta</taxon>
        <taxon>Spermatophyta</taxon>
        <taxon>Magnoliopsida</taxon>
        <taxon>Liliopsida</taxon>
        <taxon>Araceae</taxon>
        <taxon>Aroideae</taxon>
        <taxon>Colocasieae</taxon>
        <taxon>Colocasia</taxon>
    </lineage>
</organism>
<proteinExistence type="predicted"/>
<keyword evidence="2" id="KW-1185">Reference proteome</keyword>
<dbReference type="Proteomes" id="UP000652761">
    <property type="component" value="Unassembled WGS sequence"/>
</dbReference>
<sequence>MGAMRSCAYWACLGYKPVVPVSVGGCPAHSLFARGSFSRRQGLLELLTLVAVGENGGDNDCVPASPSHYLTLCWFRSCVGRSGVGPQLGRAAVVCGCVLCCGSLASLYLGRLQAGVGGWGVGGWTVCPLLSSRWQRLGCSCCDGISHVVSKVVLLVGPRPCGWSEVAVPVVRRCLLTWLFGVSHDDTWLFLPDLVEGWDVGACVVRLWSNAVALVFHELLDPGCGSWPCSVLLLCSTLQEVFSTLLLSRVVCFSFCWSSCCSGRDSLSQEFITERSWWRFVASCVASSVSCERGAPVPSSDPWVAVRPLGSLAGVWEVGSLQYPSALTRAQLVLKFLMFQLRSTTSSNSNQQMISLKTDYIRMRTFNEERFKLGLLDVNKGQWRMILQVPSGAEVDLCSVKVKWCDLPYVVLYPSLVRPSGVEWRCVRLVPPAVELVMLCELVLPRAARFKVKYNIKLSFHRFAVMYGPKSSHHMLEFQHYFVESGRLNEEEWAAAYPDLSAECKKLTLSPAVFLLKGYDNLRKTSNDKWIQRYIIYYQAKDAAYSQGLHWNVSIHDFLSLAARKKFVPLRYSLSDDKYHRRLS</sequence>
<dbReference type="AlphaFoldDB" id="A0A843VBB4"/>
<reference evidence="1" key="1">
    <citation type="submission" date="2017-07" db="EMBL/GenBank/DDBJ databases">
        <title>Taro Niue Genome Assembly and Annotation.</title>
        <authorList>
            <person name="Atibalentja N."/>
            <person name="Keating K."/>
            <person name="Fields C.J."/>
        </authorList>
    </citation>
    <scope>NUCLEOTIDE SEQUENCE</scope>
    <source>
        <strain evidence="1">Niue_2</strain>
        <tissue evidence="1">Leaf</tissue>
    </source>
</reference>
<comment type="caution">
    <text evidence="1">The sequence shown here is derived from an EMBL/GenBank/DDBJ whole genome shotgun (WGS) entry which is preliminary data.</text>
</comment>
<accession>A0A843VBB4</accession>
<dbReference type="EMBL" id="NMUH01001452">
    <property type="protein sequence ID" value="MQL92486.1"/>
    <property type="molecule type" value="Genomic_DNA"/>
</dbReference>
<gene>
    <name evidence="1" type="ORF">Taro_025106</name>
</gene>
<evidence type="ECO:0000313" key="1">
    <source>
        <dbReference type="EMBL" id="MQL92486.1"/>
    </source>
</evidence>
<evidence type="ECO:0000313" key="2">
    <source>
        <dbReference type="Proteomes" id="UP000652761"/>
    </source>
</evidence>
<protein>
    <submittedName>
        <fullName evidence="1">Uncharacterized protein</fullName>
    </submittedName>
</protein>
<name>A0A843VBB4_COLES</name>